<accession>A0AAF0E7I1</accession>
<dbReference type="AlphaFoldDB" id="A0AAF0E7I1"/>
<keyword evidence="2" id="KW-1185">Reference proteome</keyword>
<proteinExistence type="predicted"/>
<name>A0AAF0E7I1_9BASI</name>
<dbReference type="Proteomes" id="UP001220961">
    <property type="component" value="Chromosome 1"/>
</dbReference>
<gene>
    <name evidence="1" type="ORF">MCAP1_000385b</name>
</gene>
<evidence type="ECO:0000313" key="1">
    <source>
        <dbReference type="EMBL" id="WFD18181.1"/>
    </source>
</evidence>
<dbReference type="EMBL" id="CP119908">
    <property type="protein sequence ID" value="WFD18181.1"/>
    <property type="molecule type" value="Genomic_DNA"/>
</dbReference>
<protein>
    <submittedName>
        <fullName evidence="1">Uncharacterized protein</fullName>
    </submittedName>
</protein>
<reference evidence="1" key="1">
    <citation type="submission" date="2023-03" db="EMBL/GenBank/DDBJ databases">
        <title>Mating type loci evolution in Malassezia.</title>
        <authorList>
            <person name="Coelho M.A."/>
        </authorList>
    </citation>
    <scope>NUCLEOTIDE SEQUENCE</scope>
    <source>
        <strain evidence="1">CBS 10434</strain>
    </source>
</reference>
<sequence>MSTWFRQVRHLVGIRCIVTRRYLQAPSKAFLSASSPNMRQRAPLPSINKVSSLGVQLADGQEFPPTCIFLDGRAFVWTPPAIDKMKAMPNGHGWEAWSNDIWSLFEITTPRPVPARIKSYLNSLGIQLDVQNTVCLLYLFTA</sequence>
<evidence type="ECO:0000313" key="2">
    <source>
        <dbReference type="Proteomes" id="UP001220961"/>
    </source>
</evidence>
<feature type="non-terminal residue" evidence="1">
    <location>
        <position position="142"/>
    </location>
</feature>
<organism evidence="1 2">
    <name type="scientific">Malassezia caprae</name>
    <dbReference type="NCBI Taxonomy" id="1381934"/>
    <lineage>
        <taxon>Eukaryota</taxon>
        <taxon>Fungi</taxon>
        <taxon>Dikarya</taxon>
        <taxon>Basidiomycota</taxon>
        <taxon>Ustilaginomycotina</taxon>
        <taxon>Malasseziomycetes</taxon>
        <taxon>Malasseziales</taxon>
        <taxon>Malasseziaceae</taxon>
        <taxon>Malassezia</taxon>
    </lineage>
</organism>